<evidence type="ECO:0000313" key="5">
    <source>
        <dbReference type="Proteomes" id="UP001642464"/>
    </source>
</evidence>
<keyword evidence="4" id="KW-0808">Transferase</keyword>
<keyword evidence="2" id="KW-0067">ATP-binding</keyword>
<dbReference type="InterPro" id="IPR000719">
    <property type="entry name" value="Prot_kinase_dom"/>
</dbReference>
<evidence type="ECO:0000256" key="1">
    <source>
        <dbReference type="ARBA" id="ARBA00022741"/>
    </source>
</evidence>
<dbReference type="EMBL" id="CAXAMM010039196">
    <property type="protein sequence ID" value="CAK9084617.1"/>
    <property type="molecule type" value="Genomic_DNA"/>
</dbReference>
<comment type="caution">
    <text evidence="4">The sequence shown here is derived from an EMBL/GenBank/DDBJ whole genome shotgun (WGS) entry which is preliminary data.</text>
</comment>
<sequence length="220" mass="25061">MHRDLKPGNILLDRSGQVLVGDFGLARSSPYESSTAEKLANGLHRPEMVRKLEDSFLGLPNWSGTAVQSSFWEPGKPRRLQREPPRADVDAMQAPYGHMSLGQLPISLPTLTFAEMIPNCPPVLNDLLELCFQWNPMKRLTALEALRHPYLSAFHDPDAEPVFGQRLELTLPDNHKFTTSQYRDQMYADIIGLEQAMKRIDENRKAQAILEQEWEEQDIP</sequence>
<keyword evidence="4" id="KW-0418">Kinase</keyword>
<feature type="domain" description="Protein kinase" evidence="3">
    <location>
        <begin position="1"/>
        <end position="151"/>
    </location>
</feature>
<accession>A0ABP0Q8Q8</accession>
<dbReference type="InterPro" id="IPR050117">
    <property type="entry name" value="MAPK"/>
</dbReference>
<keyword evidence="1" id="KW-0547">Nucleotide-binding</keyword>
<organism evidence="4 5">
    <name type="scientific">Durusdinium trenchii</name>
    <dbReference type="NCBI Taxonomy" id="1381693"/>
    <lineage>
        <taxon>Eukaryota</taxon>
        <taxon>Sar</taxon>
        <taxon>Alveolata</taxon>
        <taxon>Dinophyceae</taxon>
        <taxon>Suessiales</taxon>
        <taxon>Symbiodiniaceae</taxon>
        <taxon>Durusdinium</taxon>
    </lineage>
</organism>
<gene>
    <name evidence="4" type="ORF">SCF082_LOCUS40132</name>
</gene>
<proteinExistence type="predicted"/>
<dbReference type="Gene3D" id="1.10.510.10">
    <property type="entry name" value="Transferase(Phosphotransferase) domain 1"/>
    <property type="match status" value="2"/>
</dbReference>
<keyword evidence="5" id="KW-1185">Reference proteome</keyword>
<evidence type="ECO:0000259" key="3">
    <source>
        <dbReference type="PROSITE" id="PS50011"/>
    </source>
</evidence>
<dbReference type="Gene3D" id="3.30.200.20">
    <property type="entry name" value="Phosphorylase Kinase, domain 1"/>
    <property type="match status" value="1"/>
</dbReference>
<dbReference type="SUPFAM" id="SSF56112">
    <property type="entry name" value="Protein kinase-like (PK-like)"/>
    <property type="match status" value="1"/>
</dbReference>
<name>A0ABP0Q8Q8_9DINO</name>
<dbReference type="Pfam" id="PF00069">
    <property type="entry name" value="Pkinase"/>
    <property type="match status" value="1"/>
</dbReference>
<evidence type="ECO:0000313" key="4">
    <source>
        <dbReference type="EMBL" id="CAK9084617.1"/>
    </source>
</evidence>
<reference evidence="4 5" key="1">
    <citation type="submission" date="2024-02" db="EMBL/GenBank/DDBJ databases">
        <authorList>
            <person name="Chen Y."/>
            <person name="Shah S."/>
            <person name="Dougan E. K."/>
            <person name="Thang M."/>
            <person name="Chan C."/>
        </authorList>
    </citation>
    <scope>NUCLEOTIDE SEQUENCE [LARGE SCALE GENOMIC DNA]</scope>
</reference>
<evidence type="ECO:0000256" key="2">
    <source>
        <dbReference type="ARBA" id="ARBA00022840"/>
    </source>
</evidence>
<dbReference type="GO" id="GO:0016301">
    <property type="term" value="F:kinase activity"/>
    <property type="evidence" value="ECO:0007669"/>
    <property type="project" value="UniProtKB-KW"/>
</dbReference>
<protein>
    <submittedName>
        <fullName evidence="4">Extracellular signal-regulated kinase 2 (ERK2) (Defective in aggregation protein C) (MAP kinase 2)</fullName>
    </submittedName>
</protein>
<dbReference type="PANTHER" id="PTHR24055">
    <property type="entry name" value="MITOGEN-ACTIVATED PROTEIN KINASE"/>
    <property type="match status" value="1"/>
</dbReference>
<dbReference type="Proteomes" id="UP001642464">
    <property type="component" value="Unassembled WGS sequence"/>
</dbReference>
<dbReference type="PROSITE" id="PS50011">
    <property type="entry name" value="PROTEIN_KINASE_DOM"/>
    <property type="match status" value="1"/>
</dbReference>
<dbReference type="InterPro" id="IPR011009">
    <property type="entry name" value="Kinase-like_dom_sf"/>
</dbReference>